<name>A0A8J4EL07_9ACTN</name>
<evidence type="ECO:0000259" key="6">
    <source>
        <dbReference type="PROSITE" id="PS50893"/>
    </source>
</evidence>
<keyword evidence="5" id="KW-0046">Antibiotic resistance</keyword>
<dbReference type="AlphaFoldDB" id="A0A8J4EL07"/>
<protein>
    <submittedName>
        <fullName evidence="7">Daunorubicin resistance protein DrrA family ABC transporter ATP-binding protein</fullName>
    </submittedName>
</protein>
<dbReference type="RefSeq" id="WP_207125137.1">
    <property type="nucleotide sequence ID" value="NZ_BOPO01000045.1"/>
</dbReference>
<accession>A0A8J4EL07</accession>
<dbReference type="GO" id="GO:0046677">
    <property type="term" value="P:response to antibiotic"/>
    <property type="evidence" value="ECO:0007669"/>
    <property type="project" value="UniProtKB-KW"/>
</dbReference>
<keyword evidence="8" id="KW-1185">Reference proteome</keyword>
<evidence type="ECO:0000256" key="4">
    <source>
        <dbReference type="ARBA" id="ARBA00022840"/>
    </source>
</evidence>
<dbReference type="InterPro" id="IPR050763">
    <property type="entry name" value="ABC_transporter_ATP-binding"/>
</dbReference>
<dbReference type="GO" id="GO:0005524">
    <property type="term" value="F:ATP binding"/>
    <property type="evidence" value="ECO:0007669"/>
    <property type="project" value="UniProtKB-KW"/>
</dbReference>
<dbReference type="Gene3D" id="3.40.50.300">
    <property type="entry name" value="P-loop containing nucleotide triphosphate hydrolases"/>
    <property type="match status" value="1"/>
</dbReference>
<evidence type="ECO:0000256" key="2">
    <source>
        <dbReference type="ARBA" id="ARBA00022448"/>
    </source>
</evidence>
<evidence type="ECO:0000256" key="5">
    <source>
        <dbReference type="ARBA" id="ARBA00023251"/>
    </source>
</evidence>
<feature type="domain" description="ABC transporter" evidence="6">
    <location>
        <begin position="5"/>
        <end position="232"/>
    </location>
</feature>
<dbReference type="InterPro" id="IPR003593">
    <property type="entry name" value="AAA+_ATPase"/>
</dbReference>
<comment type="subcellular location">
    <subcellularLocation>
        <location evidence="1">Cell membrane</location>
        <topology evidence="1">Peripheral membrane protein</topology>
    </subcellularLocation>
</comment>
<dbReference type="GO" id="GO:0005886">
    <property type="term" value="C:plasma membrane"/>
    <property type="evidence" value="ECO:0007669"/>
    <property type="project" value="UniProtKB-SubCell"/>
</dbReference>
<keyword evidence="4 7" id="KW-0067">ATP-binding</keyword>
<dbReference type="InterPro" id="IPR017871">
    <property type="entry name" value="ABC_transporter-like_CS"/>
</dbReference>
<dbReference type="SMART" id="SM00382">
    <property type="entry name" value="AAA"/>
    <property type="match status" value="1"/>
</dbReference>
<dbReference type="EMBL" id="BOPO01000045">
    <property type="protein sequence ID" value="GIL27383.1"/>
    <property type="molecule type" value="Genomic_DNA"/>
</dbReference>
<evidence type="ECO:0000256" key="3">
    <source>
        <dbReference type="ARBA" id="ARBA00022741"/>
    </source>
</evidence>
<dbReference type="SUPFAM" id="SSF52540">
    <property type="entry name" value="P-loop containing nucleoside triphosphate hydrolases"/>
    <property type="match status" value="1"/>
</dbReference>
<gene>
    <name evidence="7" type="ORF">NUM_26370</name>
</gene>
<evidence type="ECO:0000256" key="1">
    <source>
        <dbReference type="ARBA" id="ARBA00004202"/>
    </source>
</evidence>
<comment type="caution">
    <text evidence="7">The sequence shown here is derived from an EMBL/GenBank/DDBJ whole genome shotgun (WGS) entry which is preliminary data.</text>
</comment>
<keyword evidence="2" id="KW-0813">Transport</keyword>
<dbReference type="InterPro" id="IPR027417">
    <property type="entry name" value="P-loop_NTPase"/>
</dbReference>
<dbReference type="Proteomes" id="UP000614996">
    <property type="component" value="Unassembled WGS sequence"/>
</dbReference>
<dbReference type="Pfam" id="PF00005">
    <property type="entry name" value="ABC_tran"/>
    <property type="match status" value="1"/>
</dbReference>
<dbReference type="PANTHER" id="PTHR42711">
    <property type="entry name" value="ABC TRANSPORTER ATP-BINDING PROTEIN"/>
    <property type="match status" value="1"/>
</dbReference>
<proteinExistence type="predicted"/>
<evidence type="ECO:0000313" key="7">
    <source>
        <dbReference type="EMBL" id="GIL27383.1"/>
    </source>
</evidence>
<organism evidence="7 8">
    <name type="scientific">Actinocatenispora comari</name>
    <dbReference type="NCBI Taxonomy" id="2807577"/>
    <lineage>
        <taxon>Bacteria</taxon>
        <taxon>Bacillati</taxon>
        <taxon>Actinomycetota</taxon>
        <taxon>Actinomycetes</taxon>
        <taxon>Micromonosporales</taxon>
        <taxon>Micromonosporaceae</taxon>
        <taxon>Actinocatenispora</taxon>
    </lineage>
</organism>
<dbReference type="PROSITE" id="PS00211">
    <property type="entry name" value="ABC_TRANSPORTER_1"/>
    <property type="match status" value="1"/>
</dbReference>
<dbReference type="GO" id="GO:0016887">
    <property type="term" value="F:ATP hydrolysis activity"/>
    <property type="evidence" value="ECO:0007669"/>
    <property type="project" value="InterPro"/>
</dbReference>
<sequence>MHGSIHVAELRKTYREPVLDGLDLDVGGGVFALLGPNGAGKTTLVSILTTLVLPDSGAVTISGVDVLADPAAARRELSVTGQETTLDELLTGRENLVMLGRLLGLGGAATARADHLLDQFGLRQAARRTVSTYSGGMRRRLDLAASMLRQPSVLFLDEPTTGLDPASRAKVWDDVRGLAAAGTTIFLTTQTLDEAEALADRIAVLDRGRIIADGTAAELTARVGGQRLVLLDANGRELRSIDTDGTADSLRRAVADLDTGQLGAHVELRSPTLDDAFAALTHREEISA</sequence>
<dbReference type="PANTHER" id="PTHR42711:SF19">
    <property type="entry name" value="DOXORUBICIN RESISTANCE ATP-BINDING PROTEIN DRRA"/>
    <property type="match status" value="1"/>
</dbReference>
<evidence type="ECO:0000313" key="8">
    <source>
        <dbReference type="Proteomes" id="UP000614996"/>
    </source>
</evidence>
<reference evidence="8" key="1">
    <citation type="journal article" date="2021" name="Int. J. Syst. Evol. Microbiol.">
        <title>Actinocatenispora comari sp. nov., an endophytic actinomycete isolated from aerial parts of Comarum salesowianum.</title>
        <authorList>
            <person name="Oyunbileg N."/>
            <person name="Iizaka Y."/>
            <person name="Hamada M."/>
            <person name="Davaapurev B.O."/>
            <person name="Fukumoto A."/>
            <person name="Tsetseg B."/>
            <person name="Kato F."/>
            <person name="Tamura T."/>
            <person name="Batkhuu J."/>
            <person name="Anzai Y."/>
        </authorList>
    </citation>
    <scope>NUCLEOTIDE SEQUENCE [LARGE SCALE GENOMIC DNA]</scope>
    <source>
        <strain evidence="8">NUM-2625</strain>
    </source>
</reference>
<dbReference type="InterPro" id="IPR003439">
    <property type="entry name" value="ABC_transporter-like_ATP-bd"/>
</dbReference>
<dbReference type="PROSITE" id="PS50893">
    <property type="entry name" value="ABC_TRANSPORTER_2"/>
    <property type="match status" value="1"/>
</dbReference>
<keyword evidence="3" id="KW-0547">Nucleotide-binding</keyword>